<sequence>MAILLPNQIFNLGPNVGKSFFEDLTGGRDATVTVNNTGAVPVSLVLTRVNAPVITYVIPPQNSLTLAVHRLLVAAILAGTGPSSGSIEIASTDF</sequence>
<protein>
    <submittedName>
        <fullName evidence="1">Uncharacterized protein</fullName>
    </submittedName>
</protein>
<dbReference type="Proteomes" id="UP001519288">
    <property type="component" value="Unassembled WGS sequence"/>
</dbReference>
<keyword evidence="2" id="KW-1185">Reference proteome</keyword>
<dbReference type="RefSeq" id="WP_209864020.1">
    <property type="nucleotide sequence ID" value="NZ_JAGGLD010000005.1"/>
</dbReference>
<gene>
    <name evidence="1" type="ORF">J2Z69_002949</name>
</gene>
<accession>A0ABS4JJK3</accession>
<evidence type="ECO:0000313" key="1">
    <source>
        <dbReference type="EMBL" id="MBP2001893.1"/>
    </source>
</evidence>
<comment type="caution">
    <text evidence="1">The sequence shown here is derived from an EMBL/GenBank/DDBJ whole genome shotgun (WGS) entry which is preliminary data.</text>
</comment>
<name>A0ABS4JJK3_9BACL</name>
<organism evidence="1 2">
    <name type="scientific">Paenibacillus shirakamiensis</name>
    <dbReference type="NCBI Taxonomy" id="1265935"/>
    <lineage>
        <taxon>Bacteria</taxon>
        <taxon>Bacillati</taxon>
        <taxon>Bacillota</taxon>
        <taxon>Bacilli</taxon>
        <taxon>Bacillales</taxon>
        <taxon>Paenibacillaceae</taxon>
        <taxon>Paenibacillus</taxon>
    </lineage>
</organism>
<evidence type="ECO:0000313" key="2">
    <source>
        <dbReference type="Proteomes" id="UP001519288"/>
    </source>
</evidence>
<reference evidence="1 2" key="1">
    <citation type="submission" date="2021-03" db="EMBL/GenBank/DDBJ databases">
        <title>Genomic Encyclopedia of Type Strains, Phase IV (KMG-IV): sequencing the most valuable type-strain genomes for metagenomic binning, comparative biology and taxonomic classification.</title>
        <authorList>
            <person name="Goeker M."/>
        </authorList>
    </citation>
    <scope>NUCLEOTIDE SEQUENCE [LARGE SCALE GENOMIC DNA]</scope>
    <source>
        <strain evidence="1 2">DSM 26806</strain>
    </source>
</reference>
<proteinExistence type="predicted"/>
<dbReference type="EMBL" id="JAGGLD010000005">
    <property type="protein sequence ID" value="MBP2001893.1"/>
    <property type="molecule type" value="Genomic_DNA"/>
</dbReference>